<gene>
    <name evidence="1" type="ORF">N1032_22255</name>
</gene>
<accession>A0ABT2H956</accession>
<dbReference type="EMBL" id="JANLCJ010000032">
    <property type="protein sequence ID" value="MCS5736462.1"/>
    <property type="molecule type" value="Genomic_DNA"/>
</dbReference>
<dbReference type="RefSeq" id="WP_259542419.1">
    <property type="nucleotide sequence ID" value="NZ_JANLCJ010000032.1"/>
</dbReference>
<reference evidence="1" key="1">
    <citation type="submission" date="2022-08" db="EMBL/GenBank/DDBJ databases">
        <authorList>
            <person name="Deng Y."/>
            <person name="Han X.-F."/>
            <person name="Zhang Y.-Q."/>
        </authorList>
    </citation>
    <scope>NUCLEOTIDE SEQUENCE</scope>
    <source>
        <strain evidence="1">CPCC 203386</strain>
    </source>
</reference>
<keyword evidence="2" id="KW-1185">Reference proteome</keyword>
<comment type="caution">
    <text evidence="1">The sequence shown here is derived from an EMBL/GenBank/DDBJ whole genome shotgun (WGS) entry which is preliminary data.</text>
</comment>
<organism evidence="1 2">
    <name type="scientific">Herbiconiux daphne</name>
    <dbReference type="NCBI Taxonomy" id="2970914"/>
    <lineage>
        <taxon>Bacteria</taxon>
        <taxon>Bacillati</taxon>
        <taxon>Actinomycetota</taxon>
        <taxon>Actinomycetes</taxon>
        <taxon>Micrococcales</taxon>
        <taxon>Microbacteriaceae</taxon>
        <taxon>Herbiconiux</taxon>
    </lineage>
</organism>
<evidence type="ECO:0000313" key="2">
    <source>
        <dbReference type="Proteomes" id="UP001165586"/>
    </source>
</evidence>
<dbReference type="Proteomes" id="UP001165586">
    <property type="component" value="Unassembled WGS sequence"/>
</dbReference>
<proteinExistence type="predicted"/>
<name>A0ABT2H956_9MICO</name>
<evidence type="ECO:0000313" key="1">
    <source>
        <dbReference type="EMBL" id="MCS5736462.1"/>
    </source>
</evidence>
<sequence length="221" mass="24156">MIVLKQKKRDEILFNSTKVLNVGRTTQDRNKTDQNASAAAEKQAKMMAAASVIALPSQALGTTSQVSVARARPNLDVFSAEERKLKGDILKKTGGITDLDSKGTVQVTDTQTYAAQGSEFIMANEKVSSRQDALKKFAEIIVDYFQNLKKDAIFEDIADVLVIINQEESISELDQLNGLILAKQNKFISESVAIARYLGISILDSLVISKINFEGLDKGGK</sequence>
<protein>
    <submittedName>
        <fullName evidence="1">Uncharacterized protein</fullName>
    </submittedName>
</protein>